<evidence type="ECO:0000313" key="3">
    <source>
        <dbReference type="Proteomes" id="UP000281372"/>
    </source>
</evidence>
<dbReference type="Proteomes" id="UP000281372">
    <property type="component" value="Unassembled WGS sequence"/>
</dbReference>
<gene>
    <name evidence="2" type="ORF">ALQ64_00217</name>
</gene>
<dbReference type="RefSeq" id="WP_122377940.1">
    <property type="nucleotide sequence ID" value="NZ_RBOW01000727.1"/>
</dbReference>
<keyword evidence="1" id="KW-0732">Signal</keyword>
<proteinExistence type="predicted"/>
<feature type="signal peptide" evidence="1">
    <location>
        <begin position="1"/>
        <end position="18"/>
    </location>
</feature>
<comment type="caution">
    <text evidence="2">The sequence shown here is derived from an EMBL/GenBank/DDBJ whole genome shotgun (WGS) entry which is preliminary data.</text>
</comment>
<sequence>MKVIFFFIACMIAAGVSAEEALEQGPGPLLVNFMTQFYDVQASEVEVTIIEQTATAAKVLAWVGSHQCVMEAVPATTPQAKYGWSSGSMSCEG</sequence>
<dbReference type="AlphaFoldDB" id="A0A3M3KLQ5"/>
<name>A0A3M3KLQ5_PSECA</name>
<feature type="chain" id="PRO_5018281506" evidence="1">
    <location>
        <begin position="19"/>
        <end position="93"/>
    </location>
</feature>
<organism evidence="2 3">
    <name type="scientific">Pseudomonas cannabina</name>
    <dbReference type="NCBI Taxonomy" id="86840"/>
    <lineage>
        <taxon>Bacteria</taxon>
        <taxon>Pseudomonadati</taxon>
        <taxon>Pseudomonadota</taxon>
        <taxon>Gammaproteobacteria</taxon>
        <taxon>Pseudomonadales</taxon>
        <taxon>Pseudomonadaceae</taxon>
        <taxon>Pseudomonas</taxon>
    </lineage>
</organism>
<dbReference type="EMBL" id="RBOW01000727">
    <property type="protein sequence ID" value="RMN23974.1"/>
    <property type="molecule type" value="Genomic_DNA"/>
</dbReference>
<protein>
    <submittedName>
        <fullName evidence="2">Uncharacterized protein</fullName>
    </submittedName>
</protein>
<reference evidence="2 3" key="1">
    <citation type="submission" date="2018-08" db="EMBL/GenBank/DDBJ databases">
        <title>Recombination of ecologically and evolutionarily significant loci maintains genetic cohesion in the Pseudomonas syringae species complex.</title>
        <authorList>
            <person name="Dillon M."/>
            <person name="Thakur S."/>
            <person name="Almeida R.N.D."/>
            <person name="Weir B.S."/>
            <person name="Guttman D.S."/>
        </authorList>
    </citation>
    <scope>NUCLEOTIDE SEQUENCE [LARGE SCALE GENOMIC DNA]</scope>
    <source>
        <strain evidence="2 3">ICMP 2821</strain>
    </source>
</reference>
<accession>A0A3M3KLQ5</accession>
<evidence type="ECO:0000256" key="1">
    <source>
        <dbReference type="SAM" id="SignalP"/>
    </source>
</evidence>
<evidence type="ECO:0000313" key="2">
    <source>
        <dbReference type="EMBL" id="RMN23974.1"/>
    </source>
</evidence>